<evidence type="ECO:0000259" key="2">
    <source>
        <dbReference type="Pfam" id="PF13579"/>
    </source>
</evidence>
<evidence type="ECO:0000313" key="4">
    <source>
        <dbReference type="Proteomes" id="UP000473574"/>
    </source>
</evidence>
<comment type="caution">
    <text evidence="3">The sequence shown here is derived from an EMBL/GenBank/DDBJ whole genome shotgun (WGS) entry which is preliminary data.</text>
</comment>
<accession>A0A6M0S6J5</accession>
<evidence type="ECO:0000313" key="3">
    <source>
        <dbReference type="EMBL" id="NEZ63601.1"/>
    </source>
</evidence>
<feature type="domain" description="Glycosyltransferase subfamily 4-like N-terminal" evidence="2">
    <location>
        <begin position="15"/>
        <end position="184"/>
    </location>
</feature>
<feature type="domain" description="Glycosyl transferase family 1" evidence="1">
    <location>
        <begin position="197"/>
        <end position="365"/>
    </location>
</feature>
<dbReference type="InterPro" id="IPR050194">
    <property type="entry name" value="Glycosyltransferase_grp1"/>
</dbReference>
<dbReference type="PANTHER" id="PTHR45947">
    <property type="entry name" value="SULFOQUINOVOSYL TRANSFERASE SQD2"/>
    <property type="match status" value="1"/>
</dbReference>
<organism evidence="3 4">
    <name type="scientific">Adonisia turfae CCMR0082</name>
    <dbReference type="NCBI Taxonomy" id="2304604"/>
    <lineage>
        <taxon>Bacteria</taxon>
        <taxon>Bacillati</taxon>
        <taxon>Cyanobacteriota</taxon>
        <taxon>Adonisia</taxon>
        <taxon>Adonisia turfae</taxon>
    </lineage>
</organism>
<dbReference type="AlphaFoldDB" id="A0A6M0S6J5"/>
<name>A0A6M0S6J5_9CYAN</name>
<dbReference type="RefSeq" id="WP_163663236.1">
    <property type="nucleotide sequence ID" value="NZ_QZCE01000002.1"/>
</dbReference>
<proteinExistence type="predicted"/>
<reference evidence="3 4" key="1">
    <citation type="journal article" date="2020" name="Microb. Ecol.">
        <title>Ecogenomics of the Marine Benthic Filamentous Cyanobacterium Adonisia.</title>
        <authorList>
            <person name="Walter J.M."/>
            <person name="Coutinho F.H."/>
            <person name="Leomil L."/>
            <person name="Hargreaves P.I."/>
            <person name="Campeao M.E."/>
            <person name="Vieira V.V."/>
            <person name="Silva B.S."/>
            <person name="Fistarol G.O."/>
            <person name="Salomon P.S."/>
            <person name="Sawabe T."/>
            <person name="Mino S."/>
            <person name="Hosokawa M."/>
            <person name="Miyashita H."/>
            <person name="Maruyama F."/>
            <person name="van Verk M.C."/>
            <person name="Dutilh B.E."/>
            <person name="Thompson C.C."/>
            <person name="Thompson F.L."/>
        </authorList>
    </citation>
    <scope>NUCLEOTIDE SEQUENCE [LARGE SCALE GENOMIC DNA]</scope>
    <source>
        <strain evidence="3 4">CCMR0082</strain>
    </source>
</reference>
<dbReference type="Proteomes" id="UP000473574">
    <property type="component" value="Unassembled WGS sequence"/>
</dbReference>
<dbReference type="EMBL" id="QZCE01000002">
    <property type="protein sequence ID" value="NEZ63601.1"/>
    <property type="molecule type" value="Genomic_DNA"/>
</dbReference>
<keyword evidence="3" id="KW-0808">Transferase</keyword>
<dbReference type="GO" id="GO:0016757">
    <property type="term" value="F:glycosyltransferase activity"/>
    <property type="evidence" value="ECO:0007669"/>
    <property type="project" value="InterPro"/>
</dbReference>
<sequence>MKVLHVIPSLSPALGGPTVVALRLVSHLRACGVDAEIVTTNDNGGQVLDVPLGERILYQQVPVWFLPRFSLPMKEFLFSVALTRWLWQHAADYDLLDLHYLFSYAPTCAGMLARWQQIPYTVRTQGQLAPWALRQSQSKKQLYSWLIERRHLNRAAAVHCTASLEVEDVRRYGITAPTKVLPLGVRSLATNPNARGELQQRYSIPLNRPIILFLSRLHYVKQPDVLLRVIHQLTQRGRSAHLLMAGTGDAAYVHKLRGLITALGLEDTVTLTGFVTGTDKQLLLQGADMFALPSQTENFSMAIAEAMAAGLPVVITPEVQIAPDILSAGAGVVAKGTCDDFTAAIAGLLADPDRRHQMGERGQHWAKQHYDWSVIAGQLTQVYSGILRQQSQETGMSAPVVVQ</sequence>
<dbReference type="Gene3D" id="3.40.50.2000">
    <property type="entry name" value="Glycogen Phosphorylase B"/>
    <property type="match status" value="2"/>
</dbReference>
<gene>
    <name evidence="3" type="ORF">D0962_12545</name>
</gene>
<dbReference type="InterPro" id="IPR028098">
    <property type="entry name" value="Glyco_trans_4-like_N"/>
</dbReference>
<dbReference type="PANTHER" id="PTHR45947:SF3">
    <property type="entry name" value="SULFOQUINOVOSYL TRANSFERASE SQD2"/>
    <property type="match status" value="1"/>
</dbReference>
<evidence type="ECO:0000259" key="1">
    <source>
        <dbReference type="Pfam" id="PF00534"/>
    </source>
</evidence>
<dbReference type="Pfam" id="PF00534">
    <property type="entry name" value="Glycos_transf_1"/>
    <property type="match status" value="1"/>
</dbReference>
<dbReference type="InterPro" id="IPR001296">
    <property type="entry name" value="Glyco_trans_1"/>
</dbReference>
<dbReference type="Pfam" id="PF13579">
    <property type="entry name" value="Glyco_trans_4_4"/>
    <property type="match status" value="1"/>
</dbReference>
<protein>
    <submittedName>
        <fullName evidence="3">Glycosyltransferase</fullName>
    </submittedName>
</protein>
<dbReference type="SUPFAM" id="SSF53756">
    <property type="entry name" value="UDP-Glycosyltransferase/glycogen phosphorylase"/>
    <property type="match status" value="1"/>
</dbReference>